<dbReference type="Proteomes" id="UP000435187">
    <property type="component" value="Unassembled WGS sequence"/>
</dbReference>
<sequence>MDKRELQRISQPVTDVYLSIESGILLNIAKRLGKHDSLLTEDDIQAWQTQALNELESLSNENIQFIASQSGKTTEEVRKALDKAGFGALVDNEDILEQGVKAGVLNEAPPMRESAALAGILTAYERQALQTFNLVNTTMLDQSRIAYLDIINSTTGEVLAGISTPDQALRKTVRKWSEVGTPALIRKDGARLSSEAYVNMVMRSTSNNVANDLQDERFREYGLDLFEVSSYPGARPKCFEDQGKIYSLSGNDPNYPSLASTSYGQPDGLFGIHCSHVKYAYIPGISKRRYKNTTSPEVNDRIYNNSQKQRYLERQIRYAKREQAMLEQIGDTEGAEIARRKVLDRQANQRAFIKQTGRTRRYAREQIH</sequence>
<dbReference type="GO" id="GO:0005198">
    <property type="term" value="F:structural molecule activity"/>
    <property type="evidence" value="ECO:0007669"/>
    <property type="project" value="InterPro"/>
</dbReference>
<protein>
    <submittedName>
        <fullName evidence="1">Minor capsid protein</fullName>
    </submittedName>
</protein>
<dbReference type="InterPro" id="IPR009319">
    <property type="entry name" value="Phage_A118_VSP1"/>
</dbReference>
<accession>A0A6N7QW86</accession>
<evidence type="ECO:0000313" key="2">
    <source>
        <dbReference type="Proteomes" id="UP000435187"/>
    </source>
</evidence>
<dbReference type="Pfam" id="PF06152">
    <property type="entry name" value="Phage_min_cap2"/>
    <property type="match status" value="1"/>
</dbReference>
<gene>
    <name evidence="1" type="ORF">GH885_02180</name>
</gene>
<dbReference type="EMBL" id="WJEE01000002">
    <property type="protein sequence ID" value="MRI65155.1"/>
    <property type="molecule type" value="Genomic_DNA"/>
</dbReference>
<dbReference type="RefSeq" id="WP_153834018.1">
    <property type="nucleotide sequence ID" value="NZ_JBHUMW010000107.1"/>
</dbReference>
<dbReference type="AlphaFoldDB" id="A0A6N7QW86"/>
<organism evidence="1 2">
    <name type="scientific">Gracilibacillus thailandensis</name>
    <dbReference type="NCBI Taxonomy" id="563735"/>
    <lineage>
        <taxon>Bacteria</taxon>
        <taxon>Bacillati</taxon>
        <taxon>Bacillota</taxon>
        <taxon>Bacilli</taxon>
        <taxon>Bacillales</taxon>
        <taxon>Bacillaceae</taxon>
        <taxon>Gracilibacillus</taxon>
    </lineage>
</organism>
<name>A0A6N7QW86_9BACI</name>
<proteinExistence type="predicted"/>
<comment type="caution">
    <text evidence="1">The sequence shown here is derived from an EMBL/GenBank/DDBJ whole genome shotgun (WGS) entry which is preliminary data.</text>
</comment>
<keyword evidence="2" id="KW-1185">Reference proteome</keyword>
<evidence type="ECO:0000313" key="1">
    <source>
        <dbReference type="EMBL" id="MRI65155.1"/>
    </source>
</evidence>
<reference evidence="1 2" key="1">
    <citation type="submission" date="2019-10" db="EMBL/GenBank/DDBJ databases">
        <title>Gracilibacillus salitolerans sp. nov., a moderate halophile isolated from a saline soil in northwest China.</title>
        <authorList>
            <person name="Gan L."/>
        </authorList>
    </citation>
    <scope>NUCLEOTIDE SEQUENCE [LARGE SCALE GENOMIC DNA]</scope>
    <source>
        <strain evidence="1 2">TP2-8</strain>
    </source>
</reference>